<keyword evidence="5" id="KW-0456">Lyase</keyword>
<comment type="catalytic activity">
    <reaction evidence="6">
        <text>hydrogencarbonate + H(+) = CO2 + H2O</text>
        <dbReference type="Rhea" id="RHEA:10748"/>
        <dbReference type="ChEBI" id="CHEBI:15377"/>
        <dbReference type="ChEBI" id="CHEBI:15378"/>
        <dbReference type="ChEBI" id="CHEBI:16526"/>
        <dbReference type="ChEBI" id="CHEBI:17544"/>
        <dbReference type="EC" id="4.2.1.1"/>
    </reaction>
</comment>
<dbReference type="OrthoDB" id="429145at2759"/>
<evidence type="ECO:0000256" key="5">
    <source>
        <dbReference type="ARBA" id="ARBA00023239"/>
    </source>
</evidence>
<evidence type="ECO:0000259" key="8">
    <source>
        <dbReference type="PROSITE" id="PS51144"/>
    </source>
</evidence>
<feature type="chain" id="PRO_5040299303" description="carbonic anhydrase" evidence="7">
    <location>
        <begin position="23"/>
        <end position="290"/>
    </location>
</feature>
<dbReference type="CDD" id="cd03124">
    <property type="entry name" value="alpha_CA_prokaryotic_like"/>
    <property type="match status" value="1"/>
</dbReference>
<dbReference type="SMART" id="SM01057">
    <property type="entry name" value="Carb_anhydrase"/>
    <property type="match status" value="1"/>
</dbReference>
<dbReference type="EC" id="4.2.1.1" evidence="2"/>
<sequence length="290" mass="32202">MKNLTLALGALLVSITTSVVSAAPSTPWTYGQDNAGPQHWGKLDPKYGICGTGKMQSPIDIAVGAPHVNVQAEGFSTLKYKPLYNVLCGYDGHGVKCEWPNTTTDNKNKTIKNENSLVIQGKTYTLSQFHFHTPSEHRIDGHFADGELHLVHQAADLKLAVVGLLLEVEIKNNPFFDWIVKLDKEVDQVTKGHGFLVKDKVTGAPIAGKEQVKYKVDKVDFTGLLMDTSNFTPRWEYEGSLTTPPCDENVAWNMVKQHVGLGLEQFDALVDLEAFNSRFIQDRPNKPKRK</sequence>
<organism evidence="9 10">
    <name type="scientific">Modicella reniformis</name>
    <dbReference type="NCBI Taxonomy" id="1440133"/>
    <lineage>
        <taxon>Eukaryota</taxon>
        <taxon>Fungi</taxon>
        <taxon>Fungi incertae sedis</taxon>
        <taxon>Mucoromycota</taxon>
        <taxon>Mortierellomycotina</taxon>
        <taxon>Mortierellomycetes</taxon>
        <taxon>Mortierellales</taxon>
        <taxon>Mortierellaceae</taxon>
        <taxon>Modicella</taxon>
    </lineage>
</organism>
<dbReference type="GO" id="GO:0004089">
    <property type="term" value="F:carbonate dehydratase activity"/>
    <property type="evidence" value="ECO:0007669"/>
    <property type="project" value="UniProtKB-EC"/>
</dbReference>
<protein>
    <recommendedName>
        <fullName evidence="2">carbonic anhydrase</fullName>
        <ecNumber evidence="2">4.2.1.1</ecNumber>
    </recommendedName>
</protein>
<dbReference type="InterPro" id="IPR023561">
    <property type="entry name" value="Carbonic_anhydrase_a-class"/>
</dbReference>
<evidence type="ECO:0000313" key="9">
    <source>
        <dbReference type="EMBL" id="KAF9997356.1"/>
    </source>
</evidence>
<comment type="similarity">
    <text evidence="1">Belongs to the alpha-carbonic anhydrase family.</text>
</comment>
<dbReference type="PANTHER" id="PTHR18952">
    <property type="entry name" value="CARBONIC ANHYDRASE"/>
    <property type="match status" value="1"/>
</dbReference>
<dbReference type="Gene3D" id="3.10.200.10">
    <property type="entry name" value="Alpha carbonic anhydrase"/>
    <property type="match status" value="1"/>
</dbReference>
<accession>A0A9P6MFR8</accession>
<dbReference type="PROSITE" id="PS51144">
    <property type="entry name" value="ALPHA_CA_2"/>
    <property type="match status" value="1"/>
</dbReference>
<evidence type="ECO:0000256" key="3">
    <source>
        <dbReference type="ARBA" id="ARBA00022723"/>
    </source>
</evidence>
<dbReference type="PANTHER" id="PTHR18952:SF265">
    <property type="entry name" value="CARBONIC ANHYDRASE"/>
    <property type="match status" value="1"/>
</dbReference>
<evidence type="ECO:0000256" key="6">
    <source>
        <dbReference type="ARBA" id="ARBA00048348"/>
    </source>
</evidence>
<dbReference type="AlphaFoldDB" id="A0A9P6MFR8"/>
<keyword evidence="10" id="KW-1185">Reference proteome</keyword>
<keyword evidence="3" id="KW-0479">Metal-binding</keyword>
<dbReference type="InterPro" id="IPR041891">
    <property type="entry name" value="Alpha_CA_prokaryot-like"/>
</dbReference>
<reference evidence="9" key="1">
    <citation type="journal article" date="2020" name="Fungal Divers.">
        <title>Resolving the Mortierellaceae phylogeny through synthesis of multi-gene phylogenetics and phylogenomics.</title>
        <authorList>
            <person name="Vandepol N."/>
            <person name="Liber J."/>
            <person name="Desiro A."/>
            <person name="Na H."/>
            <person name="Kennedy M."/>
            <person name="Barry K."/>
            <person name="Grigoriev I.V."/>
            <person name="Miller A.N."/>
            <person name="O'Donnell K."/>
            <person name="Stajich J.E."/>
            <person name="Bonito G."/>
        </authorList>
    </citation>
    <scope>NUCLEOTIDE SEQUENCE</scope>
    <source>
        <strain evidence="9">MES-2147</strain>
    </source>
</reference>
<dbReference type="GO" id="GO:0008270">
    <property type="term" value="F:zinc ion binding"/>
    <property type="evidence" value="ECO:0007669"/>
    <property type="project" value="InterPro"/>
</dbReference>
<dbReference type="Proteomes" id="UP000749646">
    <property type="component" value="Unassembled WGS sequence"/>
</dbReference>
<evidence type="ECO:0000256" key="2">
    <source>
        <dbReference type="ARBA" id="ARBA00012925"/>
    </source>
</evidence>
<feature type="domain" description="Alpha-carbonic anhydrase" evidence="8">
    <location>
        <begin position="26"/>
        <end position="290"/>
    </location>
</feature>
<proteinExistence type="inferred from homology"/>
<keyword evidence="7" id="KW-0732">Signal</keyword>
<dbReference type="InterPro" id="IPR001148">
    <property type="entry name" value="CA_dom"/>
</dbReference>
<dbReference type="SUPFAM" id="SSF51069">
    <property type="entry name" value="Carbonic anhydrase"/>
    <property type="match status" value="1"/>
</dbReference>
<evidence type="ECO:0000256" key="4">
    <source>
        <dbReference type="ARBA" id="ARBA00022833"/>
    </source>
</evidence>
<name>A0A9P6MFR8_9FUNG</name>
<comment type="caution">
    <text evidence="9">The sequence shown here is derived from an EMBL/GenBank/DDBJ whole genome shotgun (WGS) entry which is preliminary data.</text>
</comment>
<evidence type="ECO:0000256" key="7">
    <source>
        <dbReference type="SAM" id="SignalP"/>
    </source>
</evidence>
<evidence type="ECO:0000256" key="1">
    <source>
        <dbReference type="ARBA" id="ARBA00010718"/>
    </source>
</evidence>
<keyword evidence="4" id="KW-0862">Zinc</keyword>
<dbReference type="Pfam" id="PF00194">
    <property type="entry name" value="Carb_anhydrase"/>
    <property type="match status" value="1"/>
</dbReference>
<gene>
    <name evidence="9" type="ORF">BGZ65_007072</name>
</gene>
<evidence type="ECO:0000313" key="10">
    <source>
        <dbReference type="Proteomes" id="UP000749646"/>
    </source>
</evidence>
<dbReference type="EMBL" id="JAAAHW010001016">
    <property type="protein sequence ID" value="KAF9997356.1"/>
    <property type="molecule type" value="Genomic_DNA"/>
</dbReference>
<dbReference type="InterPro" id="IPR036398">
    <property type="entry name" value="CA_dom_sf"/>
</dbReference>
<feature type="signal peptide" evidence="7">
    <location>
        <begin position="1"/>
        <end position="22"/>
    </location>
</feature>